<dbReference type="PANTHER" id="PTHR11102">
    <property type="entry name" value="SEL-1-LIKE PROTEIN"/>
    <property type="match status" value="1"/>
</dbReference>
<reference evidence="2 3" key="1">
    <citation type="submission" date="2016-11" db="EMBL/GenBank/DDBJ databases">
        <authorList>
            <person name="Jaros S."/>
            <person name="Januszkiewicz K."/>
            <person name="Wedrychowicz H."/>
        </authorList>
    </citation>
    <scope>NUCLEOTIDE SEQUENCE [LARGE SCALE GENOMIC DNA]</scope>
    <source>
        <strain evidence="2 3">DSM 24787</strain>
    </source>
</reference>
<gene>
    <name evidence="2" type="ORF">SAMN04488055_0338</name>
</gene>
<dbReference type="Pfam" id="PF19995">
    <property type="entry name" value="iSTAND"/>
    <property type="match status" value="1"/>
</dbReference>
<organism evidence="2 3">
    <name type="scientific">Chitinophaga niabensis</name>
    <dbReference type="NCBI Taxonomy" id="536979"/>
    <lineage>
        <taxon>Bacteria</taxon>
        <taxon>Pseudomonadati</taxon>
        <taxon>Bacteroidota</taxon>
        <taxon>Chitinophagia</taxon>
        <taxon>Chitinophagales</taxon>
        <taxon>Chitinophagaceae</taxon>
        <taxon>Chitinophaga</taxon>
    </lineage>
</organism>
<dbReference type="RefSeq" id="WP_074237442.1">
    <property type="nucleotide sequence ID" value="NZ_FSRA01000001.1"/>
</dbReference>
<accession>A0A1N6D655</accession>
<dbReference type="SUPFAM" id="SSF52540">
    <property type="entry name" value="P-loop containing nucleoside triphosphate hydrolases"/>
    <property type="match status" value="1"/>
</dbReference>
<keyword evidence="3" id="KW-1185">Reference proteome</keyword>
<dbReference type="Proteomes" id="UP000185003">
    <property type="component" value="Unassembled WGS sequence"/>
</dbReference>
<dbReference type="AlphaFoldDB" id="A0A1N6D655"/>
<dbReference type="STRING" id="536979.SAMN04488055_0338"/>
<dbReference type="InterPro" id="IPR045475">
    <property type="entry name" value="iSTAND"/>
</dbReference>
<dbReference type="InterPro" id="IPR050767">
    <property type="entry name" value="Sel1_AlgK"/>
</dbReference>
<dbReference type="InterPro" id="IPR027417">
    <property type="entry name" value="P-loop_NTPase"/>
</dbReference>
<dbReference type="EMBL" id="FSRA01000001">
    <property type="protein sequence ID" value="SIN66282.1"/>
    <property type="molecule type" value="Genomic_DNA"/>
</dbReference>
<dbReference type="Gene3D" id="1.25.40.10">
    <property type="entry name" value="Tetratricopeptide repeat domain"/>
    <property type="match status" value="1"/>
</dbReference>
<evidence type="ECO:0000313" key="3">
    <source>
        <dbReference type="Proteomes" id="UP000185003"/>
    </source>
</evidence>
<dbReference type="Gene3D" id="3.40.50.300">
    <property type="entry name" value="P-loop containing nucleotide triphosphate hydrolases"/>
    <property type="match status" value="1"/>
</dbReference>
<dbReference type="SUPFAM" id="SSF81901">
    <property type="entry name" value="HCP-like"/>
    <property type="match status" value="2"/>
</dbReference>
<dbReference type="SMART" id="SM00671">
    <property type="entry name" value="SEL1"/>
    <property type="match status" value="8"/>
</dbReference>
<evidence type="ECO:0000259" key="1">
    <source>
        <dbReference type="Pfam" id="PF19995"/>
    </source>
</evidence>
<dbReference type="Gene3D" id="1.10.10.10">
    <property type="entry name" value="Winged helix-like DNA-binding domain superfamily/Winged helix DNA-binding domain"/>
    <property type="match status" value="1"/>
</dbReference>
<dbReference type="OrthoDB" id="594504at2"/>
<dbReference type="Pfam" id="PF08238">
    <property type="entry name" value="Sel1"/>
    <property type="match status" value="7"/>
</dbReference>
<feature type="domain" description="Inactive STAND" evidence="1">
    <location>
        <begin position="25"/>
        <end position="165"/>
    </location>
</feature>
<name>A0A1N6D655_9BACT</name>
<dbReference type="InterPro" id="IPR036388">
    <property type="entry name" value="WH-like_DNA-bd_sf"/>
</dbReference>
<evidence type="ECO:0000313" key="2">
    <source>
        <dbReference type="EMBL" id="SIN66282.1"/>
    </source>
</evidence>
<proteinExistence type="predicted"/>
<protein>
    <submittedName>
        <fullName evidence="2">TPR repeat</fullName>
    </submittedName>
</protein>
<sequence length="939" mass="108661">MEALKGLYHADKLDEKSFIENFTIRIKEFQLIADNLLQQKKKPLQHFLITGKRGMGKSTLLRRVYIEAAKPPISEKLFAVRLGAEQYRLSRLFKLWEMVIEQLGNDEPELLKQKESLGKSRQYEDNLVFIINDYLTKTGKTLLLLIDNFDQFIDKIPMKDQHVLREILIVYPIQVIGNAVFYNEHFKSYTHPFFDFFKPVHLDNLNKEEAREFIKSRAIGEGIENFEEIYKYQKGKINALRILSGGVPRTLLILLSIVSRRNTGNAVDYLHEMIELVTPLYQDRMKALSPQQQEIMHSLAMRWDKTPVKELATEMRVPSKSISAQLVQLEKSGYIKKIDVPGRNHYYEIDERFFNIWLLMSEAAPYDTRRVIWLTKWLDAYYTNKELKGFAKFCQTGLKETKPGNRFLIAQALSESVKLEWGHKKKLIHEMLEDLKDEMSDVRIWVDNYNKKLTKEELSLKKEILNLMKILDFEGALNKLGILEKIDEAYAIDLKGFLYAKKGDWVTAERYLLISADRNNVNAMAMLGLLYQINGKDMASAEKYSLMAVEKGNMGALDNLAHFYLNVKKDIAGAEKYYQMAAENGSVNAMLNLGFLYEREKIDIPGAEKYYLMAVEKDSTKAMVGLANLYLQEKEDIAGAEKYYSMAMEKGDVSAVTYLGYLYARNKKDISGAEKYFLIASEKGDSEAMVALGYLYVHDKKDIEEAERYLLMALKADNVNAMFDLGLLYDEYKDDVAGAEKYYLMAVDEGDAKAMINLGLLYEEKKKDVANAEKYYQMAIDHNMPHAMSNLANLYFEMNSDSRKSRALELSGKAVALTDHSDIIALYIHVGILLWNEKAREAGKLITDILQGPFHSDDNMKYISESLQYFLVFKQKQFLHKLFSSNAEWIDRYKPIYYALLSEMQDEYLKDYLKMTSELEEPVKAIQDFIFKERKRLGI</sequence>
<dbReference type="InterPro" id="IPR006597">
    <property type="entry name" value="Sel1-like"/>
</dbReference>
<dbReference type="InterPro" id="IPR036390">
    <property type="entry name" value="WH_DNA-bd_sf"/>
</dbReference>
<dbReference type="InterPro" id="IPR011990">
    <property type="entry name" value="TPR-like_helical_dom_sf"/>
</dbReference>
<dbReference type="SUPFAM" id="SSF46785">
    <property type="entry name" value="Winged helix' DNA-binding domain"/>
    <property type="match status" value="1"/>
</dbReference>
<dbReference type="PANTHER" id="PTHR11102:SF160">
    <property type="entry name" value="ERAD-ASSOCIATED E3 UBIQUITIN-PROTEIN LIGASE COMPONENT HRD3"/>
    <property type="match status" value="1"/>
</dbReference>